<keyword evidence="4" id="KW-1185">Reference proteome</keyword>
<dbReference type="OrthoDB" id="9764271at2"/>
<feature type="region of interest" description="Disordered" evidence="1">
    <location>
        <begin position="1"/>
        <end position="87"/>
    </location>
</feature>
<feature type="compositionally biased region" description="Low complexity" evidence="1">
    <location>
        <begin position="69"/>
        <end position="87"/>
    </location>
</feature>
<dbReference type="AlphaFoldDB" id="A0A261F8J3"/>
<dbReference type="RefSeq" id="WP_094690266.1">
    <property type="nucleotide sequence ID" value="NZ_JACBYZ010000001.1"/>
</dbReference>
<feature type="transmembrane region" description="Helical" evidence="2">
    <location>
        <begin position="95"/>
        <end position="114"/>
    </location>
</feature>
<evidence type="ECO:0000313" key="3">
    <source>
        <dbReference type="EMBL" id="OZG55206.1"/>
    </source>
</evidence>
<organism evidence="3 4">
    <name type="scientific">Aeriscardovia aeriphila</name>
    <dbReference type="NCBI Taxonomy" id="218139"/>
    <lineage>
        <taxon>Bacteria</taxon>
        <taxon>Bacillati</taxon>
        <taxon>Actinomycetota</taxon>
        <taxon>Actinomycetes</taxon>
        <taxon>Bifidobacteriales</taxon>
        <taxon>Bifidobacteriaceae</taxon>
        <taxon>Aeriscardovia</taxon>
    </lineage>
</organism>
<evidence type="ECO:0000256" key="1">
    <source>
        <dbReference type="SAM" id="MobiDB-lite"/>
    </source>
</evidence>
<comment type="caution">
    <text evidence="3">The sequence shown here is derived from an EMBL/GenBank/DDBJ whole genome shotgun (WGS) entry which is preliminary data.</text>
</comment>
<gene>
    <name evidence="3" type="ORF">AEAE_1184</name>
</gene>
<feature type="compositionally biased region" description="Basic residues" evidence="1">
    <location>
        <begin position="25"/>
        <end position="38"/>
    </location>
</feature>
<dbReference type="EMBL" id="MWWU01000004">
    <property type="protein sequence ID" value="OZG55206.1"/>
    <property type="molecule type" value="Genomic_DNA"/>
</dbReference>
<sequence length="365" mass="40469">MASKKSQQAHTSRRTGAGRTQAKPRSSRRATPSRKPRAPRNSNGPRNSRVPHNSRAPRKPRTPRNSSGTRNSSLSRNANASAATSRLSPGVRTGLLVSLILVLAMVGVFVFSNIQQVKSLVAQQNSDARLYSFNPGYIISDNLFFNDKAMDEEQVQTFLNTQGQDCQGEWCVKSHRFEVHAEEKDELCSAYTPPEITSTENRKAASPVATGAQVIMAAARSCHINPRALLVLLQKESGVVTMRNPQEKNYRFAMGLNCPDNAACDKKYAGFFNQVFGAARRFQYYRANPGQYQFSAQHVNSIRFNPNAACGSSKVYIENTATALLYIYTPYQPNRAALAGKPDSCSSFGNLNFARLWEQWFGARQ</sequence>
<reference evidence="3 4" key="1">
    <citation type="journal article" date="2017" name="BMC Genomics">
        <title>Comparative genomic and phylogenomic analyses of the Bifidobacteriaceae family.</title>
        <authorList>
            <person name="Lugli G.A."/>
            <person name="Milani C."/>
            <person name="Turroni F."/>
            <person name="Duranti S."/>
            <person name="Mancabelli L."/>
            <person name="Mangifesta M."/>
            <person name="Ferrario C."/>
            <person name="Modesto M."/>
            <person name="Mattarelli P."/>
            <person name="Jiri K."/>
            <person name="van Sinderen D."/>
            <person name="Ventura M."/>
        </authorList>
    </citation>
    <scope>NUCLEOTIDE SEQUENCE [LARGE SCALE GENOMIC DNA]</scope>
    <source>
        <strain evidence="3 4">LMG 21773</strain>
    </source>
</reference>
<keyword evidence="2" id="KW-1133">Transmembrane helix</keyword>
<protein>
    <submittedName>
        <fullName evidence="3">Hemagglutinin</fullName>
    </submittedName>
</protein>
<name>A0A261F8J3_9BIFI</name>
<evidence type="ECO:0000256" key="2">
    <source>
        <dbReference type="SAM" id="Phobius"/>
    </source>
</evidence>
<dbReference type="Proteomes" id="UP000228976">
    <property type="component" value="Unassembled WGS sequence"/>
</dbReference>
<feature type="compositionally biased region" description="Polar residues" evidence="1">
    <location>
        <begin position="1"/>
        <end position="10"/>
    </location>
</feature>
<accession>A0A261F8J3</accession>
<evidence type="ECO:0000313" key="4">
    <source>
        <dbReference type="Proteomes" id="UP000228976"/>
    </source>
</evidence>
<keyword evidence="2" id="KW-0812">Transmembrane</keyword>
<keyword evidence="2" id="KW-0472">Membrane</keyword>
<proteinExistence type="predicted"/>